<dbReference type="InterPro" id="IPR057304">
    <property type="entry name" value="PDE8-like_REC_N"/>
</dbReference>
<dbReference type="AlphaFoldDB" id="A0A6G0TKY8"/>
<keyword evidence="3" id="KW-1185">Reference proteome</keyword>
<accession>A0A6G0TKY8</accession>
<reference evidence="2 3" key="1">
    <citation type="submission" date="2019-08" db="EMBL/GenBank/DDBJ databases">
        <title>The genome of the soybean aphid Biotype 1, its phylome, world population structure and adaptation to the North American continent.</title>
        <authorList>
            <person name="Giordano R."/>
            <person name="Donthu R.K."/>
            <person name="Hernandez A.G."/>
            <person name="Wright C.L."/>
            <person name="Zimin A.V."/>
        </authorList>
    </citation>
    <scope>NUCLEOTIDE SEQUENCE [LARGE SCALE GENOMIC DNA]</scope>
    <source>
        <tissue evidence="2">Whole aphids</tissue>
    </source>
</reference>
<proteinExistence type="predicted"/>
<feature type="non-terminal residue" evidence="2">
    <location>
        <position position="192"/>
    </location>
</feature>
<evidence type="ECO:0000313" key="3">
    <source>
        <dbReference type="Proteomes" id="UP000475862"/>
    </source>
</evidence>
<comment type="caution">
    <text evidence="2">The sequence shown here is derived from an EMBL/GenBank/DDBJ whole genome shotgun (WGS) entry which is preliminary data.</text>
</comment>
<dbReference type="OrthoDB" id="6580079at2759"/>
<dbReference type="Proteomes" id="UP000475862">
    <property type="component" value="Unassembled WGS sequence"/>
</dbReference>
<feature type="domain" description="PDE8-like REC N-terminal" evidence="1">
    <location>
        <begin position="122"/>
        <end position="192"/>
    </location>
</feature>
<dbReference type="EMBL" id="VYZN01000027">
    <property type="protein sequence ID" value="KAE9534799.1"/>
    <property type="molecule type" value="Genomic_DNA"/>
</dbReference>
<dbReference type="Pfam" id="PF23198">
    <property type="entry name" value="PDE8A_N"/>
    <property type="match status" value="1"/>
</dbReference>
<name>A0A6G0TKY8_APHGL</name>
<evidence type="ECO:0000259" key="1">
    <source>
        <dbReference type="Pfam" id="PF23198"/>
    </source>
</evidence>
<gene>
    <name evidence="2" type="ORF">AGLY_008091</name>
</gene>
<sequence>MGCASSSKDVFKYRHNAIEKNNTVTLDRLLHDQTANTESWNAEHTVRNNGIVNRSRLLNILPEMWDNCCRRSGSASDLSRDTVDAYSPINRSDSPLAQTPDNFNNFMFGCSKYIQDLRSNTSLKKILLVTSKDDSVWQSITTTARNLEWTVNRVTSTEEALECFHKGNGVPTVAFVDCRFQNDKTVDAHQIA</sequence>
<organism evidence="2 3">
    <name type="scientific">Aphis glycines</name>
    <name type="common">Soybean aphid</name>
    <dbReference type="NCBI Taxonomy" id="307491"/>
    <lineage>
        <taxon>Eukaryota</taxon>
        <taxon>Metazoa</taxon>
        <taxon>Ecdysozoa</taxon>
        <taxon>Arthropoda</taxon>
        <taxon>Hexapoda</taxon>
        <taxon>Insecta</taxon>
        <taxon>Pterygota</taxon>
        <taxon>Neoptera</taxon>
        <taxon>Paraneoptera</taxon>
        <taxon>Hemiptera</taxon>
        <taxon>Sternorrhyncha</taxon>
        <taxon>Aphidomorpha</taxon>
        <taxon>Aphidoidea</taxon>
        <taxon>Aphididae</taxon>
        <taxon>Aphidini</taxon>
        <taxon>Aphis</taxon>
        <taxon>Aphis</taxon>
    </lineage>
</organism>
<evidence type="ECO:0000313" key="2">
    <source>
        <dbReference type="EMBL" id="KAE9534799.1"/>
    </source>
</evidence>
<protein>
    <recommendedName>
        <fullName evidence="1">PDE8-like REC N-terminal domain-containing protein</fullName>
    </recommendedName>
</protein>